<comment type="caution">
    <text evidence="4">The sequence shown here is derived from an EMBL/GenBank/DDBJ whole genome shotgun (WGS) entry which is preliminary data.</text>
</comment>
<dbReference type="Pfam" id="PF01655">
    <property type="entry name" value="Ribosomal_L32e"/>
    <property type="match status" value="1"/>
</dbReference>
<name>A0A9W8LSF1_9FUNG</name>
<organism evidence="4 5">
    <name type="scientific">Coemansia guatemalensis</name>
    <dbReference type="NCBI Taxonomy" id="2761395"/>
    <lineage>
        <taxon>Eukaryota</taxon>
        <taxon>Fungi</taxon>
        <taxon>Fungi incertae sedis</taxon>
        <taxon>Zoopagomycota</taxon>
        <taxon>Kickxellomycotina</taxon>
        <taxon>Kickxellomycetes</taxon>
        <taxon>Kickxellales</taxon>
        <taxon>Kickxellaceae</taxon>
        <taxon>Coemansia</taxon>
    </lineage>
</organism>
<dbReference type="AlphaFoldDB" id="A0A9W8LSF1"/>
<evidence type="ECO:0000313" key="4">
    <source>
        <dbReference type="EMBL" id="KAJ2801357.1"/>
    </source>
</evidence>
<evidence type="ECO:0000256" key="1">
    <source>
        <dbReference type="ARBA" id="ARBA00008431"/>
    </source>
</evidence>
<protein>
    <submittedName>
        <fullName evidence="4">60S ribosomal protein L32</fullName>
    </submittedName>
</protein>
<dbReference type="Proteomes" id="UP001140094">
    <property type="component" value="Unassembled WGS sequence"/>
</dbReference>
<dbReference type="GO" id="GO:0003735">
    <property type="term" value="F:structural constituent of ribosome"/>
    <property type="evidence" value="ECO:0007669"/>
    <property type="project" value="InterPro"/>
</dbReference>
<dbReference type="InterPro" id="IPR018263">
    <property type="entry name" value="Ribosomal_eL32_CS"/>
</dbReference>
<keyword evidence="5" id="KW-1185">Reference proteome</keyword>
<keyword evidence="2 4" id="KW-0689">Ribosomal protein</keyword>
<dbReference type="InterPro" id="IPR001515">
    <property type="entry name" value="Ribosomal_eL32"/>
</dbReference>
<dbReference type="PANTHER" id="PTHR23413">
    <property type="entry name" value="60S RIBOSOMAL PROTEIN L32 AND DNA-DIRECTED RNA POLYMERASE II, SUBUNIT N"/>
    <property type="match status" value="1"/>
</dbReference>
<accession>A0A9W8LSF1</accession>
<sequence length="135" mass="15566">MARMVNPARKVNIVKKRTKPFVRVQSDRFKRVSASWRRPVGIDSATRRRFKGTRPHPKIGYGSNAKTRFLLPNGFRKFTIKNRKDLEGLVMLNRTYAAEIAHNVGAKKRVQLIERAKQLNVKVINADARVRSVEN</sequence>
<dbReference type="EMBL" id="JANBUO010000826">
    <property type="protein sequence ID" value="KAJ2801357.1"/>
    <property type="molecule type" value="Genomic_DNA"/>
</dbReference>
<dbReference type="CDD" id="cd00513">
    <property type="entry name" value="Ribosomal_L32_L32e"/>
    <property type="match status" value="1"/>
</dbReference>
<evidence type="ECO:0000313" key="5">
    <source>
        <dbReference type="Proteomes" id="UP001140094"/>
    </source>
</evidence>
<dbReference type="GO" id="GO:0006412">
    <property type="term" value="P:translation"/>
    <property type="evidence" value="ECO:0007669"/>
    <property type="project" value="InterPro"/>
</dbReference>
<dbReference type="OrthoDB" id="268693at2759"/>
<proteinExistence type="inferred from homology"/>
<dbReference type="PANTHER" id="PTHR23413:SF1">
    <property type="entry name" value="RIBOSOMAL PROTEIN L32"/>
    <property type="match status" value="1"/>
</dbReference>
<keyword evidence="3" id="KW-0687">Ribonucleoprotein</keyword>
<dbReference type="GO" id="GO:0022625">
    <property type="term" value="C:cytosolic large ribosomal subunit"/>
    <property type="evidence" value="ECO:0007669"/>
    <property type="project" value="TreeGrafter"/>
</dbReference>
<comment type="similarity">
    <text evidence="1">Belongs to the eukaryotic ribosomal protein eL32 family.</text>
</comment>
<dbReference type="SMART" id="SM01393">
    <property type="entry name" value="Ribosomal_L32e"/>
    <property type="match status" value="1"/>
</dbReference>
<dbReference type="PROSITE" id="PS00580">
    <property type="entry name" value="RIBOSOMAL_L32E"/>
    <property type="match status" value="1"/>
</dbReference>
<dbReference type="SUPFAM" id="SSF52042">
    <property type="entry name" value="Ribosomal protein L32e"/>
    <property type="match status" value="1"/>
</dbReference>
<reference evidence="4" key="1">
    <citation type="submission" date="2022-07" db="EMBL/GenBank/DDBJ databases">
        <title>Phylogenomic reconstructions and comparative analyses of Kickxellomycotina fungi.</title>
        <authorList>
            <person name="Reynolds N.K."/>
            <person name="Stajich J.E."/>
            <person name="Barry K."/>
            <person name="Grigoriev I.V."/>
            <person name="Crous P."/>
            <person name="Smith M.E."/>
        </authorList>
    </citation>
    <scope>NUCLEOTIDE SEQUENCE</scope>
    <source>
        <strain evidence="4">NRRL 1565</strain>
    </source>
</reference>
<evidence type="ECO:0000256" key="2">
    <source>
        <dbReference type="ARBA" id="ARBA00022980"/>
    </source>
</evidence>
<gene>
    <name evidence="4" type="primary">RPL32</name>
    <name evidence="4" type="ORF">H4R20_003702</name>
</gene>
<dbReference type="InterPro" id="IPR036351">
    <property type="entry name" value="Ribosomal_eL32_sf"/>
</dbReference>
<evidence type="ECO:0000256" key="3">
    <source>
        <dbReference type="ARBA" id="ARBA00023274"/>
    </source>
</evidence>